<dbReference type="Gene3D" id="3.30.9.10">
    <property type="entry name" value="D-Amino Acid Oxidase, subunit A, domain 2"/>
    <property type="match status" value="1"/>
</dbReference>
<dbReference type="OrthoDB" id="9814969at2"/>
<dbReference type="PANTHER" id="PTHR13847:SF281">
    <property type="entry name" value="FAD DEPENDENT OXIDOREDUCTASE DOMAIN-CONTAINING PROTEIN"/>
    <property type="match status" value="1"/>
</dbReference>
<evidence type="ECO:0000313" key="4">
    <source>
        <dbReference type="Proteomes" id="UP000018851"/>
    </source>
</evidence>
<feature type="domain" description="FAD dependent oxidoreductase" evidence="2">
    <location>
        <begin position="42"/>
        <end position="394"/>
    </location>
</feature>
<protein>
    <recommendedName>
        <fullName evidence="2">FAD dependent oxidoreductase domain-containing protein</fullName>
    </recommendedName>
</protein>
<dbReference type="GO" id="GO:0016491">
    <property type="term" value="F:oxidoreductase activity"/>
    <property type="evidence" value="ECO:0007669"/>
    <property type="project" value="UniProtKB-KW"/>
</dbReference>
<name>W0ACK1_9SPHN</name>
<proteinExistence type="predicted"/>
<dbReference type="Proteomes" id="UP000018851">
    <property type="component" value="Chromosome"/>
</dbReference>
<dbReference type="InterPro" id="IPR036188">
    <property type="entry name" value="FAD/NAD-bd_sf"/>
</dbReference>
<dbReference type="RefSeq" id="WP_053000634.1">
    <property type="nucleotide sequence ID" value="NZ_CP006644.1"/>
</dbReference>
<organism evidence="3 4">
    <name type="scientific">Sphingomonas sanxanigenens DSM 19645 = NX02</name>
    <dbReference type="NCBI Taxonomy" id="1123269"/>
    <lineage>
        <taxon>Bacteria</taxon>
        <taxon>Pseudomonadati</taxon>
        <taxon>Pseudomonadota</taxon>
        <taxon>Alphaproteobacteria</taxon>
        <taxon>Sphingomonadales</taxon>
        <taxon>Sphingomonadaceae</taxon>
        <taxon>Sphingomonas</taxon>
    </lineage>
</organism>
<dbReference type="EMBL" id="CP006644">
    <property type="protein sequence ID" value="AHE54008.1"/>
    <property type="molecule type" value="Genomic_DNA"/>
</dbReference>
<dbReference type="PANTHER" id="PTHR13847">
    <property type="entry name" value="SARCOSINE DEHYDROGENASE-RELATED"/>
    <property type="match status" value="1"/>
</dbReference>
<dbReference type="AlphaFoldDB" id="W0ACK1"/>
<dbReference type="SUPFAM" id="SSF51905">
    <property type="entry name" value="FAD/NAD(P)-binding domain"/>
    <property type="match status" value="1"/>
</dbReference>
<evidence type="ECO:0000313" key="3">
    <source>
        <dbReference type="EMBL" id="AHE54008.1"/>
    </source>
</evidence>
<accession>W0ACK1</accession>
<dbReference type="HOGENOM" id="CLU_007884_3_3_5"/>
<dbReference type="KEGG" id="ssan:NX02_11485"/>
<sequence>MKVSREADVASLLAPPAGSSLWLATAPAGPALPPLAGEVQADTLVIGGGIAGTTTALHLAEAGIDTVLLEAGQVGDGASGQSGGVIAPDFIRHTPETLGRVLGRQAATRLTQMIGGSARDVFGLIERHAIDCDAHQDGFYTPAHSEGLAENQRRYANQWHSRGYDVGFIEAEAARATFGADRYCGALYFGDGGRLNPLAYARGLARAAARQGARLFAGSPVVALTHAAGQWRAQTPGGTVIARRLVLAANGGNAALHPALRRTALPLQVIQFASTPLSPAQRQEIMPMGGAFTDKVPYLFTARLDGSGHLISAFGASFLVRGEKAALREAERRLKQHFAAMPDPRIAYLWPGTAWVNPSLLPEVYELGDDAFAIQACNGRGITVNTAIGIEMAAMLARGDRDALSVPMRAPRPIRFHAAATLVPKMLMSMAYLSN</sequence>
<dbReference type="GO" id="GO:0005737">
    <property type="term" value="C:cytoplasm"/>
    <property type="evidence" value="ECO:0007669"/>
    <property type="project" value="TreeGrafter"/>
</dbReference>
<keyword evidence="1" id="KW-0560">Oxidoreductase</keyword>
<dbReference type="Gene3D" id="3.50.50.60">
    <property type="entry name" value="FAD/NAD(P)-binding domain"/>
    <property type="match status" value="1"/>
</dbReference>
<dbReference type="eggNOG" id="COG0665">
    <property type="taxonomic scope" value="Bacteria"/>
</dbReference>
<dbReference type="STRING" id="1123269.NX02_11485"/>
<gene>
    <name evidence="3" type="ORF">NX02_11485</name>
</gene>
<evidence type="ECO:0000259" key="2">
    <source>
        <dbReference type="Pfam" id="PF01266"/>
    </source>
</evidence>
<keyword evidence="4" id="KW-1185">Reference proteome</keyword>
<reference evidence="3 4" key="1">
    <citation type="submission" date="2013-07" db="EMBL/GenBank/DDBJ databases">
        <title>Completed genome of Sphingomonas sanxanigenens NX02.</title>
        <authorList>
            <person name="Ma T."/>
            <person name="Huang H."/>
            <person name="Wu M."/>
            <person name="Li X."/>
            <person name="Li G."/>
        </authorList>
    </citation>
    <scope>NUCLEOTIDE SEQUENCE [LARGE SCALE GENOMIC DNA]</scope>
    <source>
        <strain evidence="3 4">NX02</strain>
    </source>
</reference>
<evidence type="ECO:0000256" key="1">
    <source>
        <dbReference type="ARBA" id="ARBA00023002"/>
    </source>
</evidence>
<dbReference type="PATRIC" id="fig|1123269.5.peg.2227"/>
<dbReference type="InterPro" id="IPR006076">
    <property type="entry name" value="FAD-dep_OxRdtase"/>
</dbReference>
<dbReference type="Pfam" id="PF01266">
    <property type="entry name" value="DAO"/>
    <property type="match status" value="1"/>
</dbReference>